<proteinExistence type="predicted"/>
<dbReference type="InterPro" id="IPR014721">
    <property type="entry name" value="Ribsml_uS5_D2-typ_fold_subgr"/>
</dbReference>
<gene>
    <name evidence="1" type="ORF">METZ01_LOCUS36481</name>
</gene>
<feature type="non-terminal residue" evidence="1">
    <location>
        <position position="293"/>
    </location>
</feature>
<dbReference type="AlphaFoldDB" id="A0A381R187"/>
<name>A0A381R187_9ZZZZ</name>
<accession>A0A381R187</accession>
<dbReference type="NCBIfam" id="NF040656">
    <property type="entry name" value="GHMP_GYDIA"/>
    <property type="match status" value="1"/>
</dbReference>
<protein>
    <recommendedName>
        <fullName evidence="2">GHMP kinase N-terminal domain-containing protein</fullName>
    </recommendedName>
</protein>
<evidence type="ECO:0008006" key="2">
    <source>
        <dbReference type="Google" id="ProtNLM"/>
    </source>
</evidence>
<dbReference type="SUPFAM" id="SSF54211">
    <property type="entry name" value="Ribosomal protein S5 domain 2-like"/>
    <property type="match status" value="1"/>
</dbReference>
<sequence>MNFYSYGKLLITGEYLVLDGAEALALPLSCGQSLNYKEIDNNLIKWTSYDMNNHIWFNTIIDNDKLEIIESSDYSVSKKLNKILKSIRNHNSNFLKKNGCEIKTKLNFDKDWGLGSSSTLISNLSSLANVDPYIILNETFGGSGYDIACSRVNYPLIYSLKKGKRLIQKTKFNPPFIDNLFFIYLNKKQDSRGEILNYSKLKVSNSDIEKVSSISKKISITNNQKQFNSLLDSHEQILSSILKRMTVKSELFSDFEGSIKNLGAWGGDFILSSSEFNPSKYFIDKGFNKVFTF</sequence>
<evidence type="ECO:0000313" key="1">
    <source>
        <dbReference type="EMBL" id="SUZ83627.1"/>
    </source>
</evidence>
<dbReference type="InterPro" id="IPR047765">
    <property type="entry name" value="GHMP_GYDIA-like"/>
</dbReference>
<dbReference type="Gene3D" id="3.30.230.10">
    <property type="match status" value="1"/>
</dbReference>
<reference evidence="1" key="1">
    <citation type="submission" date="2018-05" db="EMBL/GenBank/DDBJ databases">
        <authorList>
            <person name="Lanie J.A."/>
            <person name="Ng W.-L."/>
            <person name="Kazmierczak K.M."/>
            <person name="Andrzejewski T.M."/>
            <person name="Davidsen T.M."/>
            <person name="Wayne K.J."/>
            <person name="Tettelin H."/>
            <person name="Glass J.I."/>
            <person name="Rusch D."/>
            <person name="Podicherti R."/>
            <person name="Tsui H.-C.T."/>
            <person name="Winkler M.E."/>
        </authorList>
    </citation>
    <scope>NUCLEOTIDE SEQUENCE</scope>
</reference>
<feature type="non-terminal residue" evidence="1">
    <location>
        <position position="1"/>
    </location>
</feature>
<dbReference type="EMBL" id="UINC01001560">
    <property type="protein sequence ID" value="SUZ83627.1"/>
    <property type="molecule type" value="Genomic_DNA"/>
</dbReference>
<dbReference type="InterPro" id="IPR020568">
    <property type="entry name" value="Ribosomal_Su5_D2-typ_SF"/>
</dbReference>
<organism evidence="1">
    <name type="scientific">marine metagenome</name>
    <dbReference type="NCBI Taxonomy" id="408172"/>
    <lineage>
        <taxon>unclassified sequences</taxon>
        <taxon>metagenomes</taxon>
        <taxon>ecological metagenomes</taxon>
    </lineage>
</organism>